<evidence type="ECO:0008006" key="3">
    <source>
        <dbReference type="Google" id="ProtNLM"/>
    </source>
</evidence>
<dbReference type="SMART" id="SM00028">
    <property type="entry name" value="TPR"/>
    <property type="match status" value="3"/>
</dbReference>
<accession>A0ABP8IPS0</accession>
<sequence>MGFCLLGSMAQAQSPSAQVLLDQGLELFKADDNAGAAAKYEQVLASVPGNIAALMGLMYCYMNLHRDTELVSVCEKLLQAPGELPLATAYSYYGLGLSHLKRYADAEQAFAKGAAQYPDDFALHFNRGNNLIRLSQPAAAKQSYCAAVVANPRHFRSHLNLSVGMFAEGDRVPAVLALGRYLELDAQGQQAAARAGQFDQALMQGVRRQDEGHVNVTLPSKSVDALNAGTVKPDDFANLEVGLTLAAAKAVGESKGKSSHITLVHEVFVELCRLLAAQAPGQRTGFAWQYYAPYYVELEKQGHAPAFVHLTHTAQGEPEVQLWLAAHKADVAKFQQWSAAYAWPKGLR</sequence>
<protein>
    <recommendedName>
        <fullName evidence="3">Tetratricopeptide repeat protein</fullName>
    </recommendedName>
</protein>
<proteinExistence type="predicted"/>
<organism evidence="1 2">
    <name type="scientific">Hymenobacter saemangeumensis</name>
    <dbReference type="NCBI Taxonomy" id="1084522"/>
    <lineage>
        <taxon>Bacteria</taxon>
        <taxon>Pseudomonadati</taxon>
        <taxon>Bacteroidota</taxon>
        <taxon>Cytophagia</taxon>
        <taxon>Cytophagales</taxon>
        <taxon>Hymenobacteraceae</taxon>
        <taxon>Hymenobacter</taxon>
    </lineage>
</organism>
<keyword evidence="2" id="KW-1185">Reference proteome</keyword>
<evidence type="ECO:0000313" key="1">
    <source>
        <dbReference type="EMBL" id="GAA4364920.1"/>
    </source>
</evidence>
<gene>
    <name evidence="1" type="ORF">GCM10023185_34830</name>
</gene>
<dbReference type="Proteomes" id="UP001501153">
    <property type="component" value="Unassembled WGS sequence"/>
</dbReference>
<dbReference type="EMBL" id="BAABGZ010000072">
    <property type="protein sequence ID" value="GAA4364920.1"/>
    <property type="molecule type" value="Genomic_DNA"/>
</dbReference>
<name>A0ABP8IPS0_9BACT</name>
<dbReference type="SUPFAM" id="SSF48452">
    <property type="entry name" value="TPR-like"/>
    <property type="match status" value="1"/>
</dbReference>
<reference evidence="2" key="1">
    <citation type="journal article" date="2019" name="Int. J. Syst. Evol. Microbiol.">
        <title>The Global Catalogue of Microorganisms (GCM) 10K type strain sequencing project: providing services to taxonomists for standard genome sequencing and annotation.</title>
        <authorList>
            <consortium name="The Broad Institute Genomics Platform"/>
            <consortium name="The Broad Institute Genome Sequencing Center for Infectious Disease"/>
            <person name="Wu L."/>
            <person name="Ma J."/>
        </authorList>
    </citation>
    <scope>NUCLEOTIDE SEQUENCE [LARGE SCALE GENOMIC DNA]</scope>
    <source>
        <strain evidence="2">JCM 17923</strain>
    </source>
</reference>
<dbReference type="Gene3D" id="1.25.40.10">
    <property type="entry name" value="Tetratricopeptide repeat domain"/>
    <property type="match status" value="2"/>
</dbReference>
<evidence type="ECO:0000313" key="2">
    <source>
        <dbReference type="Proteomes" id="UP001501153"/>
    </source>
</evidence>
<dbReference type="InterPro" id="IPR019734">
    <property type="entry name" value="TPR_rpt"/>
</dbReference>
<comment type="caution">
    <text evidence="1">The sequence shown here is derived from an EMBL/GenBank/DDBJ whole genome shotgun (WGS) entry which is preliminary data.</text>
</comment>
<dbReference type="InterPro" id="IPR011990">
    <property type="entry name" value="TPR-like_helical_dom_sf"/>
</dbReference>